<evidence type="ECO:0000256" key="4">
    <source>
        <dbReference type="PROSITE-ProRule" id="PRU00409"/>
    </source>
</evidence>
<dbReference type="InterPro" id="IPR052032">
    <property type="entry name" value="ATP-dep_AA_Ligase"/>
</dbReference>
<dbReference type="PANTHER" id="PTHR43585:SF2">
    <property type="entry name" value="ATP-GRASP ENZYME FSQD"/>
    <property type="match status" value="1"/>
</dbReference>
<gene>
    <name evidence="7" type="ORF">L0P92_20995</name>
</gene>
<sequence length="439" mass="44499">MSSGTGQWFALLESNTTGTGREFCGAARARGLRPVLLTRDPDRYPYVAEDAVDTRVLDTGDLAAVVATCGSLAEDAGLAGITSSSEYFVADAARAAAKLGLPGPDGDAIARCRDKAMQRAALAGAGVPVPAWRAVFDVTEAVEAATAIGHPVVLKPVSGSGSLGVRLCGDRAETEEWARHLLGRGTDERGNTVPSRVLVEAVVDGPEFSVETFDNRVVTVVAKHTGPPPHFVETGHDIPAPVPPKTAAVLGDTALSALKALGLGWGAAHTELRWSAQGPVVIEVNPRLAGGMIPVAVRAVTGTDLVDAVVARAAGQDTAPASGGDGRGDGRLGTGSAGPAPAGERHAAVRFVMAADAGRVTSIHGLAAARGAPGVVAATAGTAVGRLVRITHSFQDRLACAVATGADTGQAGARADFAARLITIDLEKPAEPEEGNGGR</sequence>
<dbReference type="GO" id="GO:0005524">
    <property type="term" value="F:ATP binding"/>
    <property type="evidence" value="ECO:0007669"/>
    <property type="project" value="UniProtKB-UniRule"/>
</dbReference>
<dbReference type="GO" id="GO:0046872">
    <property type="term" value="F:metal ion binding"/>
    <property type="evidence" value="ECO:0007669"/>
    <property type="project" value="InterPro"/>
</dbReference>
<evidence type="ECO:0000256" key="2">
    <source>
        <dbReference type="ARBA" id="ARBA00022741"/>
    </source>
</evidence>
<keyword evidence="1" id="KW-0436">Ligase</keyword>
<dbReference type="InterPro" id="IPR041472">
    <property type="entry name" value="BL00235/CARNS1_N"/>
</dbReference>
<dbReference type="SUPFAM" id="SSF56059">
    <property type="entry name" value="Glutathione synthetase ATP-binding domain-like"/>
    <property type="match status" value="1"/>
</dbReference>
<evidence type="ECO:0000256" key="3">
    <source>
        <dbReference type="ARBA" id="ARBA00022840"/>
    </source>
</evidence>
<dbReference type="PROSITE" id="PS50975">
    <property type="entry name" value="ATP_GRASP"/>
    <property type="match status" value="1"/>
</dbReference>
<protein>
    <submittedName>
        <fullName evidence="7">ATP-grasp domain-containing protein</fullName>
    </submittedName>
</protein>
<organism evidence="7 8">
    <name type="scientific">Streptomyces muensis</name>
    <dbReference type="NCBI Taxonomy" id="1077944"/>
    <lineage>
        <taxon>Bacteria</taxon>
        <taxon>Bacillati</taxon>
        <taxon>Actinomycetota</taxon>
        <taxon>Actinomycetes</taxon>
        <taxon>Kitasatosporales</taxon>
        <taxon>Streptomycetaceae</taxon>
        <taxon>Streptomyces</taxon>
    </lineage>
</organism>
<feature type="domain" description="ATP-grasp" evidence="6">
    <location>
        <begin position="119"/>
        <end position="314"/>
    </location>
</feature>
<evidence type="ECO:0000313" key="8">
    <source>
        <dbReference type="Proteomes" id="UP001139384"/>
    </source>
</evidence>
<dbReference type="Pfam" id="PF18130">
    <property type="entry name" value="ATPgrasp_N"/>
    <property type="match status" value="1"/>
</dbReference>
<dbReference type="Gene3D" id="3.30.470.20">
    <property type="entry name" value="ATP-grasp fold, B domain"/>
    <property type="match status" value="1"/>
</dbReference>
<evidence type="ECO:0000313" key="7">
    <source>
        <dbReference type="EMBL" id="MCF1596026.1"/>
    </source>
</evidence>
<dbReference type="RefSeq" id="WP_234764339.1">
    <property type="nucleotide sequence ID" value="NZ_JAKEIP010000085.1"/>
</dbReference>
<dbReference type="PANTHER" id="PTHR43585">
    <property type="entry name" value="FUMIPYRROLE BIOSYNTHESIS PROTEIN C"/>
    <property type="match status" value="1"/>
</dbReference>
<evidence type="ECO:0000256" key="5">
    <source>
        <dbReference type="SAM" id="MobiDB-lite"/>
    </source>
</evidence>
<dbReference type="SMART" id="SM01209">
    <property type="entry name" value="GARS_A"/>
    <property type="match status" value="1"/>
</dbReference>
<keyword evidence="8" id="KW-1185">Reference proteome</keyword>
<dbReference type="Gene3D" id="3.40.50.20">
    <property type="match status" value="1"/>
</dbReference>
<dbReference type="InterPro" id="IPR011761">
    <property type="entry name" value="ATP-grasp"/>
</dbReference>
<dbReference type="EMBL" id="JAKEIP010000085">
    <property type="protein sequence ID" value="MCF1596026.1"/>
    <property type="molecule type" value="Genomic_DNA"/>
</dbReference>
<accession>A0A9X1PZX3</accession>
<reference evidence="7" key="1">
    <citation type="submission" date="2022-01" db="EMBL/GenBank/DDBJ databases">
        <title>Draft Genome Sequences of Seven Type Strains of the Genus Streptomyces.</title>
        <authorList>
            <person name="Aziz S."/>
            <person name="Coretto E."/>
            <person name="Chronakova A."/>
            <person name="Sproer C."/>
            <person name="Huber K."/>
            <person name="Nouioui I."/>
            <person name="Gross H."/>
        </authorList>
    </citation>
    <scope>NUCLEOTIDE SEQUENCE</scope>
    <source>
        <strain evidence="7">DSM 103493</strain>
    </source>
</reference>
<dbReference type="Proteomes" id="UP001139384">
    <property type="component" value="Unassembled WGS sequence"/>
</dbReference>
<keyword evidence="2 4" id="KW-0547">Nucleotide-binding</keyword>
<dbReference type="Pfam" id="PF13535">
    <property type="entry name" value="ATP-grasp_4"/>
    <property type="match status" value="1"/>
</dbReference>
<feature type="region of interest" description="Disordered" evidence="5">
    <location>
        <begin position="317"/>
        <end position="343"/>
    </location>
</feature>
<evidence type="ECO:0000256" key="1">
    <source>
        <dbReference type="ARBA" id="ARBA00022598"/>
    </source>
</evidence>
<dbReference type="Pfam" id="PF18603">
    <property type="entry name" value="LAL_C2"/>
    <property type="match status" value="1"/>
</dbReference>
<name>A0A9X1PZX3_STRM4</name>
<proteinExistence type="predicted"/>
<dbReference type="InterPro" id="IPR040570">
    <property type="entry name" value="LAL_C2"/>
</dbReference>
<dbReference type="AlphaFoldDB" id="A0A9X1PZX3"/>
<keyword evidence="3 4" id="KW-0067">ATP-binding</keyword>
<dbReference type="PROSITE" id="PS00867">
    <property type="entry name" value="CPSASE_2"/>
    <property type="match status" value="1"/>
</dbReference>
<evidence type="ECO:0000259" key="6">
    <source>
        <dbReference type="PROSITE" id="PS50975"/>
    </source>
</evidence>
<dbReference type="InterPro" id="IPR005479">
    <property type="entry name" value="CPAse_ATP-bd"/>
</dbReference>
<comment type="caution">
    <text evidence="7">The sequence shown here is derived from an EMBL/GenBank/DDBJ whole genome shotgun (WGS) entry which is preliminary data.</text>
</comment>
<dbReference type="GO" id="GO:0016874">
    <property type="term" value="F:ligase activity"/>
    <property type="evidence" value="ECO:0007669"/>
    <property type="project" value="UniProtKB-KW"/>
</dbReference>